<dbReference type="SMART" id="SM00636">
    <property type="entry name" value="Glyco_18"/>
    <property type="match status" value="1"/>
</dbReference>
<name>A0AAD7FJG1_9AGAR</name>
<feature type="chain" id="PRO_5042161134" evidence="1">
    <location>
        <begin position="19"/>
        <end position="432"/>
    </location>
</feature>
<dbReference type="GO" id="GO:0008061">
    <property type="term" value="F:chitin binding"/>
    <property type="evidence" value="ECO:0007669"/>
    <property type="project" value="InterPro"/>
</dbReference>
<reference evidence="3" key="1">
    <citation type="submission" date="2023-03" db="EMBL/GenBank/DDBJ databases">
        <title>Massive genome expansion in bonnet fungi (Mycena s.s.) driven by repeated elements and novel gene families across ecological guilds.</title>
        <authorList>
            <consortium name="Lawrence Berkeley National Laboratory"/>
            <person name="Harder C.B."/>
            <person name="Miyauchi S."/>
            <person name="Viragh M."/>
            <person name="Kuo A."/>
            <person name="Thoen E."/>
            <person name="Andreopoulos B."/>
            <person name="Lu D."/>
            <person name="Skrede I."/>
            <person name="Drula E."/>
            <person name="Henrissat B."/>
            <person name="Morin E."/>
            <person name="Kohler A."/>
            <person name="Barry K."/>
            <person name="LaButti K."/>
            <person name="Morin E."/>
            <person name="Salamov A."/>
            <person name="Lipzen A."/>
            <person name="Mereny Z."/>
            <person name="Hegedus B."/>
            <person name="Baldrian P."/>
            <person name="Stursova M."/>
            <person name="Weitz H."/>
            <person name="Taylor A."/>
            <person name="Grigoriev I.V."/>
            <person name="Nagy L.G."/>
            <person name="Martin F."/>
            <person name="Kauserud H."/>
        </authorList>
    </citation>
    <scope>NUCLEOTIDE SEQUENCE</scope>
    <source>
        <strain evidence="3">9284</strain>
    </source>
</reference>
<dbReference type="EMBL" id="JARKIF010000014">
    <property type="protein sequence ID" value="KAJ7623536.1"/>
    <property type="molecule type" value="Genomic_DNA"/>
</dbReference>
<dbReference type="SUPFAM" id="SSF51445">
    <property type="entry name" value="(Trans)glycosidases"/>
    <property type="match status" value="1"/>
</dbReference>
<dbReference type="PROSITE" id="PS51910">
    <property type="entry name" value="GH18_2"/>
    <property type="match status" value="1"/>
</dbReference>
<keyword evidence="1" id="KW-0732">Signal</keyword>
<dbReference type="InterPro" id="IPR011583">
    <property type="entry name" value="Chitinase_II/V-like_cat"/>
</dbReference>
<dbReference type="GO" id="GO:0005576">
    <property type="term" value="C:extracellular region"/>
    <property type="evidence" value="ECO:0007669"/>
    <property type="project" value="TreeGrafter"/>
</dbReference>
<organism evidence="3 4">
    <name type="scientific">Roridomyces roridus</name>
    <dbReference type="NCBI Taxonomy" id="1738132"/>
    <lineage>
        <taxon>Eukaryota</taxon>
        <taxon>Fungi</taxon>
        <taxon>Dikarya</taxon>
        <taxon>Basidiomycota</taxon>
        <taxon>Agaricomycotina</taxon>
        <taxon>Agaricomycetes</taxon>
        <taxon>Agaricomycetidae</taxon>
        <taxon>Agaricales</taxon>
        <taxon>Marasmiineae</taxon>
        <taxon>Mycenaceae</taxon>
        <taxon>Roridomyces</taxon>
    </lineage>
</organism>
<dbReference type="Gene3D" id="3.10.50.10">
    <property type="match status" value="1"/>
</dbReference>
<keyword evidence="3" id="KW-0378">Hydrolase</keyword>
<dbReference type="PANTHER" id="PTHR11177">
    <property type="entry name" value="CHITINASE"/>
    <property type="match status" value="1"/>
</dbReference>
<dbReference type="Proteomes" id="UP001221142">
    <property type="component" value="Unassembled WGS sequence"/>
</dbReference>
<accession>A0AAD7FJG1</accession>
<protein>
    <submittedName>
        <fullName evidence="3">Glycoside hydrolase superfamily</fullName>
    </submittedName>
</protein>
<dbReference type="GO" id="GO:0004568">
    <property type="term" value="F:chitinase activity"/>
    <property type="evidence" value="ECO:0007669"/>
    <property type="project" value="TreeGrafter"/>
</dbReference>
<dbReference type="Gene3D" id="3.20.20.80">
    <property type="entry name" value="Glycosidases"/>
    <property type="match status" value="1"/>
</dbReference>
<dbReference type="GO" id="GO:0005975">
    <property type="term" value="P:carbohydrate metabolic process"/>
    <property type="evidence" value="ECO:0007669"/>
    <property type="project" value="InterPro"/>
</dbReference>
<dbReference type="InterPro" id="IPR029070">
    <property type="entry name" value="Chitinase_insertion_sf"/>
</dbReference>
<dbReference type="GO" id="GO:0006032">
    <property type="term" value="P:chitin catabolic process"/>
    <property type="evidence" value="ECO:0007669"/>
    <property type="project" value="TreeGrafter"/>
</dbReference>
<feature type="domain" description="GH18" evidence="2">
    <location>
        <begin position="23"/>
        <end position="426"/>
    </location>
</feature>
<dbReference type="AlphaFoldDB" id="A0AAD7FJG1"/>
<dbReference type="InterPro" id="IPR017853">
    <property type="entry name" value="GH"/>
</dbReference>
<evidence type="ECO:0000259" key="2">
    <source>
        <dbReference type="PROSITE" id="PS51910"/>
    </source>
</evidence>
<dbReference type="InterPro" id="IPR050314">
    <property type="entry name" value="Glycosyl_Hydrlase_18"/>
</dbReference>
<proteinExistence type="predicted"/>
<gene>
    <name evidence="3" type="ORF">FB45DRAFT_752435</name>
</gene>
<dbReference type="SUPFAM" id="SSF54556">
    <property type="entry name" value="Chitinase insertion domain"/>
    <property type="match status" value="1"/>
</dbReference>
<dbReference type="InterPro" id="IPR001223">
    <property type="entry name" value="Glyco_hydro18_cat"/>
</dbReference>
<evidence type="ECO:0000313" key="3">
    <source>
        <dbReference type="EMBL" id="KAJ7623536.1"/>
    </source>
</evidence>
<keyword evidence="4" id="KW-1185">Reference proteome</keyword>
<evidence type="ECO:0000256" key="1">
    <source>
        <dbReference type="SAM" id="SignalP"/>
    </source>
</evidence>
<dbReference type="Pfam" id="PF00704">
    <property type="entry name" value="Glyco_hydro_18"/>
    <property type="match status" value="1"/>
</dbReference>
<dbReference type="PANTHER" id="PTHR11177:SF317">
    <property type="entry name" value="CHITINASE 12-RELATED"/>
    <property type="match status" value="1"/>
</dbReference>
<evidence type="ECO:0000313" key="4">
    <source>
        <dbReference type="Proteomes" id="UP001221142"/>
    </source>
</evidence>
<comment type="caution">
    <text evidence="3">The sequence shown here is derived from an EMBL/GenBank/DDBJ whole genome shotgun (WGS) entry which is preliminary data.</text>
</comment>
<feature type="signal peptide" evidence="1">
    <location>
        <begin position="1"/>
        <end position="18"/>
    </location>
</feature>
<sequence>MLLLGLLSFVAHFTSTAATTSNYTVAAGWYAGYHEPDVPLSSVLWSKYTHMIYAFATPTIDPSAISLVESDQELLPKFVSAAHQNNVKAGLSIGGWGGSQFYSSNVASATNRTAFVKSVTTLIQKYDLDLIDFDWEFPGMQGIGCNIVSPSDTDNLLLMLQELRVSPIGANVTISAAVYVRPFPTTNSSTIPQIAATLDWIVPMVYDLSWNWTAGSPLEQRALPTSPLNDSCFAATPGATGDGLEGRGSAVSAIQEWTAAGFPPSKIALGVPAYGHSFNVNSSTAFLTPSPGTTNRSSQLAPYPLYNTLNHTIGDSWDSTGGTNLCGVNQGPGGTWDFWALVKAGYLLANGTAAPGVPFRWDDCSSTPYLYAANHSVLVTYDDPHSFAAKGAFIRANQLAGFSMWEVGGDPNGVLLDAICEFFRCSKKRFPC</sequence>